<dbReference type="RefSeq" id="XP_028532117.1">
    <property type="nucleotide sequence ID" value="XM_028675538.1"/>
</dbReference>
<dbReference type="OrthoDB" id="416353at2759"/>
<dbReference type="GeneID" id="39735210"/>
<gene>
    <name evidence="2" type="ORF">PRELSG_0608400</name>
</gene>
<evidence type="ECO:0000313" key="2">
    <source>
        <dbReference type="EMBL" id="CRG99109.1"/>
    </source>
</evidence>
<proteinExistence type="predicted"/>
<dbReference type="EMBL" id="LN835301">
    <property type="protein sequence ID" value="CRG99109.1"/>
    <property type="molecule type" value="Genomic_DNA"/>
</dbReference>
<accession>A0A1J1H6P9</accession>
<dbReference type="VEuPathDB" id="PlasmoDB:PRELSG_0608400"/>
<keyword evidence="3" id="KW-1185">Reference proteome</keyword>
<name>A0A1J1H6P9_PLARL</name>
<feature type="compositionally biased region" description="Basic and acidic residues" evidence="1">
    <location>
        <begin position="326"/>
        <end position="340"/>
    </location>
</feature>
<evidence type="ECO:0000256" key="1">
    <source>
        <dbReference type="SAM" id="MobiDB-lite"/>
    </source>
</evidence>
<dbReference type="KEGG" id="prel:PRELSG_0608400"/>
<sequence>MIKNNLNNILRITKKKDLQIYIWTKRKVSTQLENDKENIIQSLLEKYKNLRKDDKLKLINNHLVNIKEKDINEIYDFCYKKEEEKEIQDEYENKKKLKILKLRKPAYLQQRRMKKKVNNSLTIDNEYEENLYIHKEKELEDIERYTLIEDLYKSYIYSKSFTLLNHQYMTKHKITNDFVYLMINTIRQSILEKIKPTLINEFAVHKNPYMLFKNALFNFILHMYVKNPYEETLIEDYINKKVNLNILKINSANVPVEVYEPLVSFRGDIHYNYDLKEKFNDSIDTSLNIINFLTSEKEKQKNDRDSINQKMNKRNDLKKKKTTKMGNEEKETDAERLDGMSNEKRDIINEILKILPENKKYHFDNYPFENLKSFKTNMRKKYIGGIKNNKPLNIEDEELSHMRYPNLQCVSHSLPKDIKYRDNVIHAIKVLERSKHWDHKSKIKAINTLIEVWNNMHSSDHYENLFDKSLPVIYSKDMLKKTKTRKETYNKGLNYIQSLTTQKPLNMRLKKN</sequence>
<organism evidence="2 3">
    <name type="scientific">Plasmodium relictum</name>
    <dbReference type="NCBI Taxonomy" id="85471"/>
    <lineage>
        <taxon>Eukaryota</taxon>
        <taxon>Sar</taxon>
        <taxon>Alveolata</taxon>
        <taxon>Apicomplexa</taxon>
        <taxon>Aconoidasida</taxon>
        <taxon>Haemosporida</taxon>
        <taxon>Plasmodiidae</taxon>
        <taxon>Plasmodium</taxon>
        <taxon>Plasmodium (Haemamoeba)</taxon>
    </lineage>
</organism>
<evidence type="ECO:0000313" key="3">
    <source>
        <dbReference type="Proteomes" id="UP000220158"/>
    </source>
</evidence>
<dbReference type="AlphaFoldDB" id="A0A1J1H6P9"/>
<dbReference type="Proteomes" id="UP000220158">
    <property type="component" value="Chromosome 6"/>
</dbReference>
<dbReference type="OMA" id="LERSKYW"/>
<protein>
    <submittedName>
        <fullName evidence="2">Uncharacterized protein</fullName>
    </submittedName>
</protein>
<feature type="region of interest" description="Disordered" evidence="1">
    <location>
        <begin position="300"/>
        <end position="340"/>
    </location>
</feature>
<reference evidence="2 3" key="1">
    <citation type="submission" date="2015-04" db="EMBL/GenBank/DDBJ databases">
        <authorList>
            <consortium name="Pathogen Informatics"/>
        </authorList>
    </citation>
    <scope>NUCLEOTIDE SEQUENCE [LARGE SCALE GENOMIC DNA]</scope>
    <source>
        <strain evidence="2 3">SGS1</strain>
    </source>
</reference>